<evidence type="ECO:0000313" key="1">
    <source>
        <dbReference type="EMBL" id="GGH36302.1"/>
    </source>
</evidence>
<name>A0ABQ1YRR5_9BACT</name>
<evidence type="ECO:0000313" key="2">
    <source>
        <dbReference type="Proteomes" id="UP000600214"/>
    </source>
</evidence>
<proteinExistence type="predicted"/>
<dbReference type="EMBL" id="BMIA01000002">
    <property type="protein sequence ID" value="GGH36302.1"/>
    <property type="molecule type" value="Genomic_DNA"/>
</dbReference>
<accession>A0ABQ1YRR5</accession>
<reference evidence="2" key="1">
    <citation type="journal article" date="2019" name="Int. J. Syst. Evol. Microbiol.">
        <title>The Global Catalogue of Microorganisms (GCM) 10K type strain sequencing project: providing services to taxonomists for standard genome sequencing and annotation.</title>
        <authorList>
            <consortium name="The Broad Institute Genomics Platform"/>
            <consortium name="The Broad Institute Genome Sequencing Center for Infectious Disease"/>
            <person name="Wu L."/>
            <person name="Ma J."/>
        </authorList>
    </citation>
    <scope>NUCLEOTIDE SEQUENCE [LARGE SCALE GENOMIC DNA]</scope>
    <source>
        <strain evidence="2">CGMCC 1.15288</strain>
    </source>
</reference>
<protein>
    <submittedName>
        <fullName evidence="1">Uncharacterized protein</fullName>
    </submittedName>
</protein>
<dbReference type="Proteomes" id="UP000600214">
    <property type="component" value="Unassembled WGS sequence"/>
</dbReference>
<comment type="caution">
    <text evidence="1">The sequence shown here is derived from an EMBL/GenBank/DDBJ whole genome shotgun (WGS) entry which is preliminary data.</text>
</comment>
<keyword evidence="2" id="KW-1185">Reference proteome</keyword>
<sequence>MRPRRFRVNWKHINLCQDTLWKWMKSRAEDNYSPTNEEQGVDIQMIVDLLGLTPQEVTNG</sequence>
<organism evidence="1 2">
    <name type="scientific">Dyadobacter endophyticus</name>
    <dbReference type="NCBI Taxonomy" id="1749036"/>
    <lineage>
        <taxon>Bacteria</taxon>
        <taxon>Pseudomonadati</taxon>
        <taxon>Bacteroidota</taxon>
        <taxon>Cytophagia</taxon>
        <taxon>Cytophagales</taxon>
        <taxon>Spirosomataceae</taxon>
        <taxon>Dyadobacter</taxon>
    </lineage>
</organism>
<gene>
    <name evidence="1" type="ORF">GCM10007423_28530</name>
</gene>